<dbReference type="InterPro" id="IPR029044">
    <property type="entry name" value="Nucleotide-diphossugar_trans"/>
</dbReference>
<dbReference type="SUPFAM" id="SSF53448">
    <property type="entry name" value="Nucleotide-diphospho-sugar transferases"/>
    <property type="match status" value="1"/>
</dbReference>
<evidence type="ECO:0000313" key="3">
    <source>
        <dbReference type="EMBL" id="AYQ74166.1"/>
    </source>
</evidence>
<sequence length="319" mass="37460">MEPHSGKVAVLLSVYNGEKYLRDFLDSLVAQTFKDFVLWVRDDGSADHSVNTIREYQDRLRIDWVDESSGNLGVKRSFDRLLAHASSKTNHLYFMFADQDDIWLPHKIRDTLAEMRAWETRYPGNPILIHTDLSVCNETGEIISDSFWRYQKLNPDRIELNRLLVQNVVTGCTMMLNRPLAEIVRPIPQTCIMHDWWIALAACGLGRIGYLGKSTILYRQHGSNTIGAKGFTLRTLWAKLFEPLSLTPFARQALCFYDTYGQWLSEIDKEQTDVFSRLPRFRFWQRVRIIRKYRFYKHGFLRTLNFILKNWKLREGAKQ</sequence>
<organism evidence="3 4">
    <name type="scientific">Cohnella candidum</name>
    <dbReference type="NCBI Taxonomy" id="2674991"/>
    <lineage>
        <taxon>Bacteria</taxon>
        <taxon>Bacillati</taxon>
        <taxon>Bacillota</taxon>
        <taxon>Bacilli</taxon>
        <taxon>Bacillales</taxon>
        <taxon>Paenibacillaceae</taxon>
        <taxon>Cohnella</taxon>
    </lineage>
</organism>
<accession>A0A3G3K0Z0</accession>
<name>A0A3G3K0Z0_9BACL</name>
<evidence type="ECO:0000313" key="4">
    <source>
        <dbReference type="Proteomes" id="UP000269097"/>
    </source>
</evidence>
<comment type="similarity">
    <text evidence="1">Belongs to the glycosyltransferase 2 family.</text>
</comment>
<dbReference type="GO" id="GO:0016758">
    <property type="term" value="F:hexosyltransferase activity"/>
    <property type="evidence" value="ECO:0007669"/>
    <property type="project" value="UniProtKB-ARBA"/>
</dbReference>
<reference evidence="3 4" key="1">
    <citation type="submission" date="2018-10" db="EMBL/GenBank/DDBJ databases">
        <title>Genome Sequence of Cohnella sp.</title>
        <authorList>
            <person name="Srinivasan S."/>
            <person name="Kim M.K."/>
        </authorList>
    </citation>
    <scope>NUCLEOTIDE SEQUENCE [LARGE SCALE GENOMIC DNA]</scope>
    <source>
        <strain evidence="3 4">18JY8-7</strain>
    </source>
</reference>
<dbReference type="KEGG" id="coh:EAV92_17305"/>
<dbReference type="Proteomes" id="UP000269097">
    <property type="component" value="Chromosome"/>
</dbReference>
<dbReference type="CDD" id="cd04196">
    <property type="entry name" value="GT_2_like_d"/>
    <property type="match status" value="1"/>
</dbReference>
<keyword evidence="4" id="KW-1185">Reference proteome</keyword>
<dbReference type="Gene3D" id="3.90.550.10">
    <property type="entry name" value="Spore Coat Polysaccharide Biosynthesis Protein SpsA, Chain A"/>
    <property type="match status" value="1"/>
</dbReference>
<proteinExistence type="inferred from homology"/>
<dbReference type="Pfam" id="PF00535">
    <property type="entry name" value="Glycos_transf_2"/>
    <property type="match status" value="1"/>
</dbReference>
<gene>
    <name evidence="3" type="ORF">EAV92_17305</name>
</gene>
<feature type="domain" description="Glycosyltransferase 2-like" evidence="2">
    <location>
        <begin position="10"/>
        <end position="117"/>
    </location>
</feature>
<evidence type="ECO:0000259" key="2">
    <source>
        <dbReference type="Pfam" id="PF00535"/>
    </source>
</evidence>
<keyword evidence="3" id="KW-0808">Transferase</keyword>
<protein>
    <submittedName>
        <fullName evidence="3">Glycosyltransferase family 2 protein</fullName>
    </submittedName>
</protein>
<dbReference type="PANTHER" id="PTHR22916:SF3">
    <property type="entry name" value="UDP-GLCNAC:BETAGAL BETA-1,3-N-ACETYLGLUCOSAMINYLTRANSFERASE-LIKE PROTEIN 1"/>
    <property type="match status" value="1"/>
</dbReference>
<evidence type="ECO:0000256" key="1">
    <source>
        <dbReference type="ARBA" id="ARBA00006739"/>
    </source>
</evidence>
<dbReference type="AlphaFoldDB" id="A0A3G3K0Z0"/>
<dbReference type="EMBL" id="CP033433">
    <property type="protein sequence ID" value="AYQ74166.1"/>
    <property type="molecule type" value="Genomic_DNA"/>
</dbReference>
<dbReference type="InterPro" id="IPR001173">
    <property type="entry name" value="Glyco_trans_2-like"/>
</dbReference>
<dbReference type="PANTHER" id="PTHR22916">
    <property type="entry name" value="GLYCOSYLTRANSFERASE"/>
    <property type="match status" value="1"/>
</dbReference>